<dbReference type="CTD" id="399474"/>
<evidence type="ECO:0000256" key="3">
    <source>
        <dbReference type="ARBA" id="ARBA00022692"/>
    </source>
</evidence>
<feature type="compositionally biased region" description="Basic residues" evidence="6">
    <location>
        <begin position="293"/>
        <end position="304"/>
    </location>
</feature>
<keyword evidence="3 7" id="KW-0812">Transmembrane</keyword>
<dbReference type="Pfam" id="PF10177">
    <property type="entry name" value="DUF2371"/>
    <property type="match status" value="1"/>
</dbReference>
<dbReference type="RefSeq" id="XP_013888916.1">
    <property type="nucleotide sequence ID" value="XM_014033462.1"/>
</dbReference>
<reference evidence="9 10" key="1">
    <citation type="submission" date="2025-04" db="UniProtKB">
        <authorList>
            <consortium name="RefSeq"/>
        </authorList>
    </citation>
    <scope>IDENTIFICATION</scope>
    <source>
        <strain evidence="9 10">Quisiro</strain>
        <tissue evidence="9 10">Liver</tissue>
    </source>
</reference>
<dbReference type="KEGG" id="alim:106536256"/>
<dbReference type="AlphaFoldDB" id="A0A2I4D9J7"/>
<evidence type="ECO:0000256" key="7">
    <source>
        <dbReference type="SAM" id="Phobius"/>
    </source>
</evidence>
<proteinExistence type="inferred from homology"/>
<protein>
    <submittedName>
        <fullName evidence="9 10">Uncharacterized protein LOC106536256</fullName>
    </submittedName>
</protein>
<evidence type="ECO:0000256" key="2">
    <source>
        <dbReference type="ARBA" id="ARBA00005308"/>
    </source>
</evidence>
<evidence type="ECO:0000256" key="4">
    <source>
        <dbReference type="ARBA" id="ARBA00022989"/>
    </source>
</evidence>
<comment type="similarity">
    <text evidence="2">Belongs to the TMEM200 family.</text>
</comment>
<evidence type="ECO:0000256" key="6">
    <source>
        <dbReference type="SAM" id="MobiDB-lite"/>
    </source>
</evidence>
<name>A0A2I4D9J7_AUSLI</name>
<dbReference type="PANTHER" id="PTHR31815">
    <property type="entry name" value="AGAP005329-PA"/>
    <property type="match status" value="1"/>
</dbReference>
<dbReference type="RefSeq" id="XP_013888915.1">
    <property type="nucleotide sequence ID" value="XM_014033461.1"/>
</dbReference>
<sequence>MKTQKCKGVAPTLPLCRGKSRFHLRGRRKKDRVIQGRLRIRSLPGAFLVLGVVVVAVGTALAVAGYWPYRPSRSSILEAPEEEQTHKSQASGWSPDAKGFLSTAGLLHGERMKLLGPVIMGVGLFILICANTVLYENRDRETQMLLAQMHNVICSVSAAVPSAGLRDAAAASSVSKRYQWVSSLPAAQLNIMCVQQLTSSEPLLQTRYTTDPKDRGDEPYQQAVLQTEALHHQESEPAASLSSSCSDSCKNHPADPQTGCSLPAPPLNVSLLSSSSMSNLRVEETEVPAAQPRRCHSMSHRTRPYKTQTGASPQAGLRPVQTDPLKVPRGETGSQVCVNIPGPFADAMKELSRQSWPRLDLGGGRRYLKLENKEDSVDKLLDQLEQQYSSCEKSFGSGPFQ</sequence>
<evidence type="ECO:0000256" key="5">
    <source>
        <dbReference type="ARBA" id="ARBA00023136"/>
    </source>
</evidence>
<feature type="transmembrane region" description="Helical" evidence="7">
    <location>
        <begin position="46"/>
        <end position="67"/>
    </location>
</feature>
<feature type="compositionally biased region" description="Low complexity" evidence="6">
    <location>
        <begin position="236"/>
        <end position="248"/>
    </location>
</feature>
<dbReference type="InterPro" id="IPR018787">
    <property type="entry name" value="DUF2371_TMEM200"/>
</dbReference>
<gene>
    <name evidence="9 10" type="primary">LOC106536256</name>
</gene>
<dbReference type="PANTHER" id="PTHR31815:SF3">
    <property type="entry name" value="TRANSMEMBRANE PROTEIN 200B"/>
    <property type="match status" value="1"/>
</dbReference>
<feature type="region of interest" description="Disordered" evidence="6">
    <location>
        <begin position="279"/>
        <end position="334"/>
    </location>
</feature>
<evidence type="ECO:0000313" key="8">
    <source>
        <dbReference type="Proteomes" id="UP000192220"/>
    </source>
</evidence>
<dbReference type="OrthoDB" id="9994280at2759"/>
<accession>A0A2I4D9J7</accession>
<keyword evidence="5 7" id="KW-0472">Membrane</keyword>
<evidence type="ECO:0000313" key="10">
    <source>
        <dbReference type="RefSeq" id="XP_013888916.1"/>
    </source>
</evidence>
<evidence type="ECO:0000256" key="1">
    <source>
        <dbReference type="ARBA" id="ARBA00004141"/>
    </source>
</evidence>
<feature type="region of interest" description="Disordered" evidence="6">
    <location>
        <begin position="231"/>
        <end position="262"/>
    </location>
</feature>
<keyword evidence="4 7" id="KW-1133">Transmembrane helix</keyword>
<dbReference type="GO" id="GO:0016020">
    <property type="term" value="C:membrane"/>
    <property type="evidence" value="ECO:0007669"/>
    <property type="project" value="UniProtKB-SubCell"/>
</dbReference>
<evidence type="ECO:0000313" key="9">
    <source>
        <dbReference type="RefSeq" id="XP_013888915.1"/>
    </source>
</evidence>
<dbReference type="Proteomes" id="UP000192220">
    <property type="component" value="Unplaced"/>
</dbReference>
<comment type="subcellular location">
    <subcellularLocation>
        <location evidence="1">Membrane</location>
        <topology evidence="1">Multi-pass membrane protein</topology>
    </subcellularLocation>
</comment>
<keyword evidence="8" id="KW-1185">Reference proteome</keyword>
<feature type="transmembrane region" description="Helical" evidence="7">
    <location>
        <begin position="114"/>
        <end position="135"/>
    </location>
</feature>
<organism evidence="8 10">
    <name type="scientific">Austrofundulus limnaeus</name>
    <name type="common">Annual killifish</name>
    <dbReference type="NCBI Taxonomy" id="52670"/>
    <lineage>
        <taxon>Eukaryota</taxon>
        <taxon>Metazoa</taxon>
        <taxon>Chordata</taxon>
        <taxon>Craniata</taxon>
        <taxon>Vertebrata</taxon>
        <taxon>Euteleostomi</taxon>
        <taxon>Actinopterygii</taxon>
        <taxon>Neopterygii</taxon>
        <taxon>Teleostei</taxon>
        <taxon>Neoteleostei</taxon>
        <taxon>Acanthomorphata</taxon>
        <taxon>Ovalentaria</taxon>
        <taxon>Atherinomorphae</taxon>
        <taxon>Cyprinodontiformes</taxon>
        <taxon>Rivulidae</taxon>
        <taxon>Austrofundulus</taxon>
    </lineage>
</organism>